<dbReference type="Pfam" id="PF01935">
    <property type="entry name" value="DUF87"/>
    <property type="match status" value="1"/>
</dbReference>
<sequence>MLLPLVLLLILTLLWREGEVLIGIGGAGLLYLPLDKHITIIGPTRSGKTRLAKKIAKRSGAKVIVLDWNGEYDLGLRVKAQNLKINISKLNKKILVELIGLSINLNEPSIYFMYRAIRDYQIKSPRDLIRALDSYLTTTKSETEMKAAILRRLEYVFDIISNGKINVEKIVKSRRSFTIDLSDLSLVEEKVLISSLILTYIYNYFRKSNISKKIKLIIIMEESQNLVNAAIIRHLFAEIAKYGVRVVMVSNVIPPPEMIVHSNVVIVKPHTLYDLKINKSSIIINDKIYRVYKFL</sequence>
<dbReference type="PANTHER" id="PTHR42957:SF1">
    <property type="entry name" value="HELICASE MJ1565-RELATED"/>
    <property type="match status" value="1"/>
</dbReference>
<evidence type="ECO:0000256" key="3">
    <source>
        <dbReference type="ARBA" id="ARBA00048954"/>
    </source>
</evidence>
<keyword evidence="6" id="KW-0547">Nucleotide-binding</keyword>
<dbReference type="EMBL" id="FN869859">
    <property type="protein sequence ID" value="CCC81252.1"/>
    <property type="molecule type" value="Genomic_DNA"/>
</dbReference>
<dbReference type="PaxDb" id="768679-TTX_0588"/>
<dbReference type="GO" id="GO:0043139">
    <property type="term" value="F:5'-3' DNA helicase activity"/>
    <property type="evidence" value="ECO:0007669"/>
    <property type="project" value="UniProtKB-EC"/>
</dbReference>
<evidence type="ECO:0000256" key="2">
    <source>
        <dbReference type="ARBA" id="ARBA00034617"/>
    </source>
</evidence>
<evidence type="ECO:0000259" key="5">
    <source>
        <dbReference type="Pfam" id="PF01935"/>
    </source>
</evidence>
<evidence type="ECO:0000256" key="4">
    <source>
        <dbReference type="ARBA" id="ARBA00048988"/>
    </source>
</evidence>
<dbReference type="GO" id="GO:0043138">
    <property type="term" value="F:3'-5' DNA helicase activity"/>
    <property type="evidence" value="ECO:0007669"/>
    <property type="project" value="UniProtKB-EC"/>
</dbReference>
<proteinExistence type="inferred from homology"/>
<keyword evidence="6" id="KW-0067">ATP-binding</keyword>
<dbReference type="InterPro" id="IPR002789">
    <property type="entry name" value="HerA_central"/>
</dbReference>
<comment type="similarity">
    <text evidence="1">Belongs to the HerA family.</text>
</comment>
<dbReference type="SUPFAM" id="SSF52540">
    <property type="entry name" value="P-loop containing nucleoside triphosphate hydrolases"/>
    <property type="match status" value="1"/>
</dbReference>
<dbReference type="STRING" id="768679.TTX_0588"/>
<feature type="domain" description="Helicase HerA central" evidence="5">
    <location>
        <begin position="35"/>
        <end position="198"/>
    </location>
</feature>
<organism evidence="6 7">
    <name type="scientific">Thermoproteus tenax (strain ATCC 35583 / DSM 2078 / JCM 9277 / NBRC 100435 / Kra 1)</name>
    <dbReference type="NCBI Taxonomy" id="768679"/>
    <lineage>
        <taxon>Archaea</taxon>
        <taxon>Thermoproteota</taxon>
        <taxon>Thermoprotei</taxon>
        <taxon>Thermoproteales</taxon>
        <taxon>Thermoproteaceae</taxon>
        <taxon>Thermoproteus</taxon>
    </lineage>
</organism>
<dbReference type="KEGG" id="ttn:TTX_0588"/>
<comment type="catalytic activity">
    <reaction evidence="2">
        <text>Couples ATP hydrolysis with the unwinding of duplex DNA by translocating in the 3'-5' direction.</text>
        <dbReference type="EC" id="5.6.2.4"/>
    </reaction>
</comment>
<dbReference type="InterPro" id="IPR008571">
    <property type="entry name" value="HerA-like"/>
</dbReference>
<keyword evidence="6" id="KW-0378">Hydrolase</keyword>
<comment type="catalytic activity">
    <reaction evidence="3">
        <text>ATP + H2O = ADP + phosphate + H(+)</text>
        <dbReference type="Rhea" id="RHEA:13065"/>
        <dbReference type="ChEBI" id="CHEBI:15377"/>
        <dbReference type="ChEBI" id="CHEBI:15378"/>
        <dbReference type="ChEBI" id="CHEBI:30616"/>
        <dbReference type="ChEBI" id="CHEBI:43474"/>
        <dbReference type="ChEBI" id="CHEBI:456216"/>
        <dbReference type="EC" id="5.6.2.3"/>
    </reaction>
</comment>
<evidence type="ECO:0000313" key="6">
    <source>
        <dbReference type="EMBL" id="CCC81252.1"/>
    </source>
</evidence>
<reference evidence="6 7" key="1">
    <citation type="journal article" date="2011" name="PLoS ONE">
        <title>The complete genome sequence of Thermoproteus tenax: a physiologically versatile member of the Crenarchaeota.</title>
        <authorList>
            <person name="Siebers B."/>
            <person name="Zaparty M."/>
            <person name="Raddatz G."/>
            <person name="Tjaden B."/>
            <person name="Albers S.V."/>
            <person name="Bell S.D."/>
            <person name="Blombach F."/>
            <person name="Kletzin A."/>
            <person name="Kyrpides N."/>
            <person name="Lanz C."/>
            <person name="Plagens A."/>
            <person name="Rampp M."/>
            <person name="Rosinus A."/>
            <person name="von Jan M."/>
            <person name="Makarova K.S."/>
            <person name="Klenk H.P."/>
            <person name="Schuster S.C."/>
            <person name="Hensel R."/>
        </authorList>
    </citation>
    <scope>NUCLEOTIDE SEQUENCE [LARGE SCALE GENOMIC DNA]</scope>
    <source>
        <strain evidence="7">ATCC 35583 / DSM 2078 / JCM 9277 / NBRC 100435 / Kra 1</strain>
    </source>
</reference>
<evidence type="ECO:0000313" key="7">
    <source>
        <dbReference type="Proteomes" id="UP000002654"/>
    </source>
</evidence>
<dbReference type="Gene3D" id="3.40.50.300">
    <property type="entry name" value="P-loop containing nucleotide triphosphate hydrolases"/>
    <property type="match status" value="2"/>
</dbReference>
<dbReference type="PANTHER" id="PTHR42957">
    <property type="entry name" value="HELICASE MJ1565-RELATED"/>
    <property type="match status" value="1"/>
</dbReference>
<dbReference type="InterPro" id="IPR027417">
    <property type="entry name" value="P-loop_NTPase"/>
</dbReference>
<evidence type="ECO:0000256" key="1">
    <source>
        <dbReference type="ARBA" id="ARBA00007816"/>
    </source>
</evidence>
<keyword evidence="6" id="KW-0347">Helicase</keyword>
<dbReference type="HOGENOM" id="CLU_948694_0_0_2"/>
<dbReference type="AlphaFoldDB" id="G4RNV8"/>
<comment type="catalytic activity">
    <reaction evidence="4">
        <text>ATP + H2O = ADP + phosphate + H(+)</text>
        <dbReference type="Rhea" id="RHEA:13065"/>
        <dbReference type="ChEBI" id="CHEBI:15377"/>
        <dbReference type="ChEBI" id="CHEBI:15378"/>
        <dbReference type="ChEBI" id="CHEBI:30616"/>
        <dbReference type="ChEBI" id="CHEBI:43474"/>
        <dbReference type="ChEBI" id="CHEBI:456216"/>
        <dbReference type="EC" id="5.6.2.4"/>
    </reaction>
</comment>
<protein>
    <submittedName>
        <fullName evidence="6">HerA helicase</fullName>
    </submittedName>
</protein>
<keyword evidence="7" id="KW-1185">Reference proteome</keyword>
<accession>G4RNV8</accession>
<dbReference type="PATRIC" id="fig|768679.9.peg.603"/>
<dbReference type="eggNOG" id="arCOG00285">
    <property type="taxonomic scope" value="Archaea"/>
</dbReference>
<name>G4RNV8_THETK</name>
<gene>
    <name evidence="6" type="ordered locus">TTX_0588</name>
</gene>
<dbReference type="Proteomes" id="UP000002654">
    <property type="component" value="Chromosome"/>
</dbReference>